<dbReference type="EMBL" id="CP018099">
    <property type="protein sequence ID" value="APF18137.1"/>
    <property type="molecule type" value="Genomic_DNA"/>
</dbReference>
<dbReference type="KEGG" id="caby:Cabys_1388"/>
<organism evidence="1 2">
    <name type="scientific">Caldithrix abyssi DSM 13497</name>
    <dbReference type="NCBI Taxonomy" id="880073"/>
    <lineage>
        <taxon>Bacteria</taxon>
        <taxon>Pseudomonadati</taxon>
        <taxon>Calditrichota</taxon>
        <taxon>Calditrichia</taxon>
        <taxon>Calditrichales</taxon>
        <taxon>Calditrichaceae</taxon>
        <taxon>Caldithrix</taxon>
    </lineage>
</organism>
<sequence length="52" mass="6195">MERHRLKTVFATTEWLRRKRFRSVNKNFSFAQCLDLICPFSQFLGEEVGDEG</sequence>
<evidence type="ECO:0000313" key="2">
    <source>
        <dbReference type="Proteomes" id="UP000183868"/>
    </source>
</evidence>
<evidence type="ECO:0000313" key="1">
    <source>
        <dbReference type="EMBL" id="APF18137.1"/>
    </source>
</evidence>
<protein>
    <submittedName>
        <fullName evidence="1">Uncharacterized protein</fullName>
    </submittedName>
</protein>
<gene>
    <name evidence="1" type="ORF">Cabys_1388</name>
</gene>
<accession>A0A1J1C768</accession>
<proteinExistence type="predicted"/>
<name>A0A1J1C768_CALAY</name>
<dbReference type="Proteomes" id="UP000183868">
    <property type="component" value="Chromosome"/>
</dbReference>
<reference evidence="1 2" key="1">
    <citation type="submission" date="2016-11" db="EMBL/GenBank/DDBJ databases">
        <title>Genomic analysis of Caldithrix abyssi and proposal of a novel bacterial phylum Caldithrichaeota.</title>
        <authorList>
            <person name="Kublanov I."/>
            <person name="Sigalova O."/>
            <person name="Gavrilov S."/>
            <person name="Lebedinsky A."/>
            <person name="Ivanova N."/>
            <person name="Daum C."/>
            <person name="Reddy T."/>
            <person name="Klenk H.P."/>
            <person name="Goker M."/>
            <person name="Reva O."/>
            <person name="Miroshnichenko M."/>
            <person name="Kyprides N."/>
            <person name="Woyke T."/>
            <person name="Gelfand M."/>
        </authorList>
    </citation>
    <scope>NUCLEOTIDE SEQUENCE [LARGE SCALE GENOMIC DNA]</scope>
    <source>
        <strain evidence="1 2">LF13</strain>
    </source>
</reference>
<dbReference type="AlphaFoldDB" id="A0A1J1C768"/>